<dbReference type="CDD" id="cd23668">
    <property type="entry name" value="GH55_beta13glucanase-like"/>
    <property type="match status" value="1"/>
</dbReference>
<protein>
    <recommendedName>
        <fullName evidence="2">Rhamnogalacturonase A/B/Epimerase-like pectate lyase domain-containing protein</fullName>
    </recommendedName>
</protein>
<dbReference type="OMA" id="GQGHKYT"/>
<keyword evidence="1" id="KW-0732">Signal</keyword>
<dbReference type="InterPro" id="IPR011050">
    <property type="entry name" value="Pectin_lyase_fold/virulence"/>
</dbReference>
<accession>A0A0U1M662</accession>
<name>A0A0U1M662_TALIS</name>
<dbReference type="InterPro" id="IPR039279">
    <property type="entry name" value="QRT3-like"/>
</dbReference>
<gene>
    <name evidence="3" type="ORF">PISL3812_08083</name>
</gene>
<dbReference type="PANTHER" id="PTHR33928">
    <property type="entry name" value="POLYGALACTURONASE QRT3"/>
    <property type="match status" value="1"/>
</dbReference>
<dbReference type="SUPFAM" id="SSF51126">
    <property type="entry name" value="Pectin lyase-like"/>
    <property type="match status" value="2"/>
</dbReference>
<dbReference type="Gene3D" id="2.160.20.10">
    <property type="entry name" value="Single-stranded right-handed beta-helix, Pectin lyase-like"/>
    <property type="match status" value="2"/>
</dbReference>
<dbReference type="Pfam" id="PF12708">
    <property type="entry name" value="Pect-lyase_RHGA_epim"/>
    <property type="match status" value="2"/>
</dbReference>
<dbReference type="EMBL" id="CVMT01000009">
    <property type="protein sequence ID" value="CRG91035.1"/>
    <property type="molecule type" value="Genomic_DNA"/>
</dbReference>
<evidence type="ECO:0000259" key="2">
    <source>
        <dbReference type="Pfam" id="PF12708"/>
    </source>
</evidence>
<evidence type="ECO:0000256" key="1">
    <source>
        <dbReference type="SAM" id="SignalP"/>
    </source>
</evidence>
<dbReference type="GO" id="GO:0004650">
    <property type="term" value="F:polygalacturonase activity"/>
    <property type="evidence" value="ECO:0007669"/>
    <property type="project" value="InterPro"/>
</dbReference>
<dbReference type="AlphaFoldDB" id="A0A0U1M662"/>
<feature type="chain" id="PRO_5006711588" description="Rhamnogalacturonase A/B/Epimerase-like pectate lyase domain-containing protein" evidence="1">
    <location>
        <begin position="18"/>
        <end position="808"/>
    </location>
</feature>
<reference evidence="3 4" key="1">
    <citation type="submission" date="2015-04" db="EMBL/GenBank/DDBJ databases">
        <authorList>
            <person name="Syromyatnikov M.Y."/>
            <person name="Popov V.N."/>
        </authorList>
    </citation>
    <scope>NUCLEOTIDE SEQUENCE [LARGE SCALE GENOMIC DNA]</scope>
    <source>
        <strain evidence="3">WF-38-12</strain>
    </source>
</reference>
<proteinExistence type="predicted"/>
<dbReference type="OrthoDB" id="1046782at2759"/>
<dbReference type="PANTHER" id="PTHR33928:SF2">
    <property type="entry name" value="PECTATE LYASE SUPERFAMILY PROTEIN DOMAIN-CONTAINING PROTEIN-RELATED"/>
    <property type="match status" value="1"/>
</dbReference>
<feature type="signal peptide" evidence="1">
    <location>
        <begin position="1"/>
        <end position="17"/>
    </location>
</feature>
<organism evidence="3 4">
    <name type="scientific">Talaromyces islandicus</name>
    <name type="common">Penicillium islandicum</name>
    <dbReference type="NCBI Taxonomy" id="28573"/>
    <lineage>
        <taxon>Eukaryota</taxon>
        <taxon>Fungi</taxon>
        <taxon>Dikarya</taxon>
        <taxon>Ascomycota</taxon>
        <taxon>Pezizomycotina</taxon>
        <taxon>Eurotiomycetes</taxon>
        <taxon>Eurotiomycetidae</taxon>
        <taxon>Eurotiales</taxon>
        <taxon>Trichocomaceae</taxon>
        <taxon>Talaromyces</taxon>
        <taxon>Talaromyces sect. Islandici</taxon>
    </lineage>
</organism>
<dbReference type="InterPro" id="IPR024535">
    <property type="entry name" value="RHGA/B-epi-like_pectate_lyase"/>
</dbReference>
<dbReference type="InterPro" id="IPR012334">
    <property type="entry name" value="Pectin_lyas_fold"/>
</dbReference>
<dbReference type="STRING" id="28573.A0A0U1M662"/>
<feature type="domain" description="Rhamnogalacturonase A/B/Epimerase-like pectate lyase" evidence="2">
    <location>
        <begin position="444"/>
        <end position="510"/>
    </location>
</feature>
<dbReference type="FunFam" id="2.160.20.10:FF:000023">
    <property type="entry name" value="Exo-beta-1,3-glucanase Exg0"/>
    <property type="match status" value="1"/>
</dbReference>
<feature type="domain" description="Rhamnogalacturonase A/B/Epimerase-like pectate lyase" evidence="2">
    <location>
        <begin position="92"/>
        <end position="315"/>
    </location>
</feature>
<evidence type="ECO:0000313" key="4">
    <source>
        <dbReference type="Proteomes" id="UP000054383"/>
    </source>
</evidence>
<evidence type="ECO:0000313" key="3">
    <source>
        <dbReference type="EMBL" id="CRG91035.1"/>
    </source>
</evidence>
<sequence length="808" mass="84275">MRWAALATSLLLACASAEQFVIPEVQSVVDSALDTYSKYVAYAGPTEAAASKGASQATGVSHAAEATDASYWLADITHQGLSPNAASGYVVFRNVKDYGAAGDGVTDDTAAINAAISDGNRSGPSSGVTTSTTPAIVYFPAGTYLVSTSIIDYYFTQLIGNPNSPAVIKASADFSGLGVIDGDQYQSSGNQGWTSTNVFLRQIRNLVIDLAAIPATSAATGIHWPTAQATSIQNVEIHMSSGSGAQGQGIFIENGSAGFLTDVTITGGLYGLNVGNQQYTMRNVTISDSITAISQIWDWGWTYIGLNINNCNTAISIAQGGSSALVVGSVQVIDSTISNCDTFVDTAWTTSSSPTGAGSLIIENVKLDSVPTAVQGNTSVYLTGGSTTISGFGQGHQYTPTGPGTLQGTFTPPARPSGLVASGSSNYYTKSKPQYETVSSSDVVSMRTSGAKGDGTTDDTAAIQSALNSAASAGKIAFFDFGLYVVTDTIYIPPGSKVVGESYATILASGTKFTSIDSPYPVVQVGKSGDTGTIEWSDMIVSTQGATAGAVLIEYNLDGDQGSGLWDVHTRIGGFTGSDLQVAQCPTSAAASASCEAAYMSLHITTSAKNVYFENNWFWTADHDVDDASNTQISIYTGRGALIEGSNIILYGTAVEHHSLYQYQFSGASNVVAGFIQTETPYYQPTPDATAGPYKANSSINDPDYSTCLSGNCDALGLRVSNSDNVWIYGAGLYSFFNDYSTTCSNTGGLENCQSEIFRVDGTTSGLRVYTLNTVGVTNMITVNGTSEALYSDNVSVYPDGMVLFTYN</sequence>
<dbReference type="Proteomes" id="UP000054383">
    <property type="component" value="Unassembled WGS sequence"/>
</dbReference>
<keyword evidence="4" id="KW-1185">Reference proteome</keyword>